<keyword evidence="1" id="KW-0547">Nucleotide-binding</keyword>
<evidence type="ECO:0000313" key="9">
    <source>
        <dbReference type="EMBL" id="SPY48051.1"/>
    </source>
</evidence>
<dbReference type="GO" id="GO:0005524">
    <property type="term" value="F:ATP binding"/>
    <property type="evidence" value="ECO:0007669"/>
    <property type="project" value="UniProtKB-KW"/>
</dbReference>
<dbReference type="InterPro" id="IPR011604">
    <property type="entry name" value="PDDEXK-like_dom_sf"/>
</dbReference>
<name>A0A2X1YKE6_9FIRM</name>
<dbReference type="GeneID" id="83862746"/>
<evidence type="ECO:0000256" key="7">
    <source>
        <dbReference type="ARBA" id="ARBA00023204"/>
    </source>
</evidence>
<keyword evidence="4 9" id="KW-0347">Helicase</keyword>
<keyword evidence="5" id="KW-0067">ATP-binding</keyword>
<accession>A0A2X1YKE6</accession>
<keyword evidence="6" id="KW-0238">DNA-binding</keyword>
<dbReference type="GO" id="GO:0004386">
    <property type="term" value="F:helicase activity"/>
    <property type="evidence" value="ECO:0007669"/>
    <property type="project" value="UniProtKB-KW"/>
</dbReference>
<evidence type="ECO:0000256" key="6">
    <source>
        <dbReference type="ARBA" id="ARBA00023125"/>
    </source>
</evidence>
<gene>
    <name evidence="9" type="ORF">NCTC13076_01264</name>
</gene>
<evidence type="ECO:0000256" key="1">
    <source>
        <dbReference type="ARBA" id="ARBA00022741"/>
    </source>
</evidence>
<proteinExistence type="predicted"/>
<protein>
    <submittedName>
        <fullName evidence="9">Inactivated superfamily I helicase</fullName>
    </submittedName>
</protein>
<organism evidence="9 10">
    <name type="scientific">Peptoniphilus harei</name>
    <dbReference type="NCBI Taxonomy" id="54005"/>
    <lineage>
        <taxon>Bacteria</taxon>
        <taxon>Bacillati</taxon>
        <taxon>Bacillota</taxon>
        <taxon>Tissierellia</taxon>
        <taxon>Tissierellales</taxon>
        <taxon>Peptoniphilaceae</taxon>
        <taxon>Peptoniphilus</taxon>
    </lineage>
</organism>
<dbReference type="InterPro" id="IPR038726">
    <property type="entry name" value="PDDEXK_AddAB-type"/>
</dbReference>
<dbReference type="GO" id="GO:0006281">
    <property type="term" value="P:DNA repair"/>
    <property type="evidence" value="ECO:0007669"/>
    <property type="project" value="UniProtKB-KW"/>
</dbReference>
<feature type="domain" description="PD-(D/E)XK endonuclease-like" evidence="8">
    <location>
        <begin position="605"/>
        <end position="860"/>
    </location>
</feature>
<dbReference type="EMBL" id="UATM01000032">
    <property type="protein sequence ID" value="SPY48051.1"/>
    <property type="molecule type" value="Genomic_DNA"/>
</dbReference>
<dbReference type="Pfam" id="PF12705">
    <property type="entry name" value="PDDEXK_1"/>
    <property type="match status" value="1"/>
</dbReference>
<evidence type="ECO:0000313" key="10">
    <source>
        <dbReference type="Proteomes" id="UP000250070"/>
    </source>
</evidence>
<keyword evidence="7" id="KW-0234">DNA repair</keyword>
<evidence type="ECO:0000256" key="3">
    <source>
        <dbReference type="ARBA" id="ARBA00022801"/>
    </source>
</evidence>
<evidence type="ECO:0000256" key="4">
    <source>
        <dbReference type="ARBA" id="ARBA00022806"/>
    </source>
</evidence>
<dbReference type="Proteomes" id="UP000250070">
    <property type="component" value="Unassembled WGS sequence"/>
</dbReference>
<reference evidence="9 10" key="1">
    <citation type="submission" date="2018-06" db="EMBL/GenBank/DDBJ databases">
        <authorList>
            <consortium name="Pathogen Informatics"/>
            <person name="Doyle S."/>
        </authorList>
    </citation>
    <scope>NUCLEOTIDE SEQUENCE [LARGE SCALE GENOMIC DNA]</scope>
    <source>
        <strain evidence="9 10">NCTC13076</strain>
    </source>
</reference>
<dbReference type="RefSeq" id="WP_112889928.1">
    <property type="nucleotide sequence ID" value="NZ_CP068103.1"/>
</dbReference>
<sequence>MKKIIFRSPREDLGFEKLKGERTLFILPSQSAINFYIRDMLGRGMDINKTEFETFDGIGRRNRAKRPDSVLKYLVLSKILKENLSDLKIFPETVDIILDFFDDIAENYLGSSDIEKIPGKIFKDLGRVFDIYREYFAARSFDIYGRVKEEAIRGTRFDTIIISGFLEFGKSEEEIIKILSGLDGKNIFIDIPFNFMESDLVDGLIKNLQGLGFELEEREGLDYKKEIDREKIKILSSKDNFYNLFFSNLKLLLKEEKVSDLTILSGSPSLSEKVRQREGFEGLEFNLPRKERSLLEREFITLLDYFLDKSKENTLKRVRLSYFPLPLDVTNLEASLMAYNFKNLGDIDFSRIKDLRLNEGELDDFLSGVQLLQDENILQKEDVTYYLEFFKNYLETARGKIENDLKRNPESPRRRDGRFLEELDEVLIKMEGLGDFYESIDLDDFVLILKKYMEKIRLDEVQNLEGLEISSQASNYYRGFKNLILIGFDHSYQEDKKANFIYKKETQGAMEDLGLVRDNFKRDYFYLIYDLLVAEKVLILTGDRERGFSKVLNSLIFDLDLEVLEVEKIYETGRLYRTREVKDHNYIIDDRELGEINKKISERPYSVTDFDILKDCPRRFLFERVYRIGKLEKDYEDRFYLDLGEKYHRVLEKYFKKEDDFNEDSLLKIILEVENLGDFDDLSFLDKVSVLNSQRILGDYIKKDLEGQAKYGYKPAYFEEGFETEIAGLKIRGRIDRIDALGDNEILMDYKRSSVKKKKEIEELKSFQMPLYAIGRKKLGKNISMAAYGSVKRGEVSTVIKNSDILPKDDRGQYYFTEEDLNELLNKFEDEIGRLASSIRSGDYESSSDCKNCDYLEICENKENFNG</sequence>
<evidence type="ECO:0000256" key="2">
    <source>
        <dbReference type="ARBA" id="ARBA00022763"/>
    </source>
</evidence>
<dbReference type="OrthoDB" id="9758506at2"/>
<keyword evidence="3" id="KW-0378">Hydrolase</keyword>
<keyword evidence="2" id="KW-0227">DNA damage</keyword>
<dbReference type="Gene3D" id="3.90.320.10">
    <property type="match status" value="1"/>
</dbReference>
<dbReference type="STRING" id="54005.HMPREF3229_00326"/>
<evidence type="ECO:0000259" key="8">
    <source>
        <dbReference type="Pfam" id="PF12705"/>
    </source>
</evidence>
<evidence type="ECO:0000256" key="5">
    <source>
        <dbReference type="ARBA" id="ARBA00022840"/>
    </source>
</evidence>
<dbReference type="GO" id="GO:0016787">
    <property type="term" value="F:hydrolase activity"/>
    <property type="evidence" value="ECO:0007669"/>
    <property type="project" value="UniProtKB-KW"/>
</dbReference>
<dbReference type="GO" id="GO:0003677">
    <property type="term" value="F:DNA binding"/>
    <property type="evidence" value="ECO:0007669"/>
    <property type="project" value="UniProtKB-KW"/>
</dbReference>
<dbReference type="AlphaFoldDB" id="A0A2X1YKE6"/>